<dbReference type="Proteomes" id="UP001208570">
    <property type="component" value="Unassembled WGS sequence"/>
</dbReference>
<keyword evidence="2" id="KW-1185">Reference proteome</keyword>
<proteinExistence type="predicted"/>
<sequence>MMCAAISSVPSPSTLPRNKPYDYLLKFLLVGDSDVGKEEILNGLENGSTESPYVYANGVPLPRHGEMDEVQAGNRLSPRHSLASWHHAIHIQCGLPYRVHQTLTVALTYMCHLPPLDSSDKDKQLLWCPKYPVDEDVLVTELGQHKNKAGGNLYLGLQRMQLQGHHEVDKLIWKVCCRRAQSFPPSHRV</sequence>
<gene>
    <name evidence="1" type="ORF">LSH36_127g06065</name>
</gene>
<evidence type="ECO:0000313" key="1">
    <source>
        <dbReference type="EMBL" id="KAK2160741.1"/>
    </source>
</evidence>
<dbReference type="AlphaFoldDB" id="A0AAD9JWV8"/>
<reference evidence="1" key="1">
    <citation type="journal article" date="2023" name="Mol. Biol. Evol.">
        <title>Third-Generation Sequencing Reveals the Adaptive Role of the Epigenome in Three Deep-Sea Polychaetes.</title>
        <authorList>
            <person name="Perez M."/>
            <person name="Aroh O."/>
            <person name="Sun Y."/>
            <person name="Lan Y."/>
            <person name="Juniper S.K."/>
            <person name="Young C.R."/>
            <person name="Angers B."/>
            <person name="Qian P.Y."/>
        </authorList>
    </citation>
    <scope>NUCLEOTIDE SEQUENCE</scope>
    <source>
        <strain evidence="1">P08H-3</strain>
    </source>
</reference>
<organism evidence="1 2">
    <name type="scientific">Paralvinella palmiformis</name>
    <dbReference type="NCBI Taxonomy" id="53620"/>
    <lineage>
        <taxon>Eukaryota</taxon>
        <taxon>Metazoa</taxon>
        <taxon>Spiralia</taxon>
        <taxon>Lophotrochozoa</taxon>
        <taxon>Annelida</taxon>
        <taxon>Polychaeta</taxon>
        <taxon>Sedentaria</taxon>
        <taxon>Canalipalpata</taxon>
        <taxon>Terebellida</taxon>
        <taxon>Terebelliformia</taxon>
        <taxon>Alvinellidae</taxon>
        <taxon>Paralvinella</taxon>
    </lineage>
</organism>
<name>A0AAD9JWV8_9ANNE</name>
<protein>
    <submittedName>
        <fullName evidence="1">Uncharacterized protein</fullName>
    </submittedName>
</protein>
<dbReference type="EMBL" id="JAODUP010000127">
    <property type="protein sequence ID" value="KAK2160741.1"/>
    <property type="molecule type" value="Genomic_DNA"/>
</dbReference>
<evidence type="ECO:0000313" key="2">
    <source>
        <dbReference type="Proteomes" id="UP001208570"/>
    </source>
</evidence>
<comment type="caution">
    <text evidence="1">The sequence shown here is derived from an EMBL/GenBank/DDBJ whole genome shotgun (WGS) entry which is preliminary data.</text>
</comment>
<accession>A0AAD9JWV8</accession>